<dbReference type="Proteomes" id="UP000445696">
    <property type="component" value="Unassembled WGS sequence"/>
</dbReference>
<proteinExistence type="predicted"/>
<gene>
    <name evidence="1" type="ORF">GQF03_03295</name>
</gene>
<reference evidence="1 2" key="1">
    <citation type="journal article" date="2014" name="Int. J. Syst. Evol. Microbiol.">
        <title>Sneathiella chungangensis sp. nov., isolated from a marine sand, and emended description of the genus Sneathiella.</title>
        <authorList>
            <person name="Siamphan C."/>
            <person name="Kim H."/>
            <person name="Lee J.S."/>
            <person name="Kim W."/>
        </authorList>
    </citation>
    <scope>NUCLEOTIDE SEQUENCE [LARGE SCALE GENOMIC DNA]</scope>
    <source>
        <strain evidence="1 2">KCTC 32476</strain>
    </source>
</reference>
<dbReference type="RefSeq" id="WP_161337747.1">
    <property type="nucleotide sequence ID" value="NZ_JBHSDG010000002.1"/>
</dbReference>
<accession>A0A845MDN8</accession>
<comment type="caution">
    <text evidence="1">The sequence shown here is derived from an EMBL/GenBank/DDBJ whole genome shotgun (WGS) entry which is preliminary data.</text>
</comment>
<dbReference type="Gene3D" id="1.10.10.60">
    <property type="entry name" value="Homeodomain-like"/>
    <property type="match status" value="1"/>
</dbReference>
<organism evidence="1 2">
    <name type="scientific">Sneathiella chungangensis</name>
    <dbReference type="NCBI Taxonomy" id="1418234"/>
    <lineage>
        <taxon>Bacteria</taxon>
        <taxon>Pseudomonadati</taxon>
        <taxon>Pseudomonadota</taxon>
        <taxon>Alphaproteobacteria</taxon>
        <taxon>Sneathiellales</taxon>
        <taxon>Sneathiellaceae</taxon>
        <taxon>Sneathiella</taxon>
    </lineage>
</organism>
<dbReference type="Pfam" id="PF20901">
    <property type="entry name" value="Sf6_terminase"/>
    <property type="match status" value="1"/>
</dbReference>
<evidence type="ECO:0000313" key="2">
    <source>
        <dbReference type="Proteomes" id="UP000445696"/>
    </source>
</evidence>
<sequence>MATIDSLKSTLYNKIWRRSTAIPLLEEIRRAGRIVDIVALLGSVFQRKEEETVRRFIADVFAGEILEIADNANDNASDAAAQKEDLARAKLRIDTRKWLMTHFAPAQYGDGSAANDKGKQNLFTPRLYIPRNGRD</sequence>
<keyword evidence="2" id="KW-1185">Reference proteome</keyword>
<protein>
    <submittedName>
        <fullName evidence="1">Uncharacterized protein</fullName>
    </submittedName>
</protein>
<dbReference type="EMBL" id="WTVA01000001">
    <property type="protein sequence ID" value="MZR21347.1"/>
    <property type="molecule type" value="Genomic_DNA"/>
</dbReference>
<name>A0A845MDN8_9PROT</name>
<evidence type="ECO:0000313" key="1">
    <source>
        <dbReference type="EMBL" id="MZR21347.1"/>
    </source>
</evidence>
<dbReference type="InterPro" id="IPR048683">
    <property type="entry name" value="Sf6_terminase"/>
</dbReference>
<dbReference type="AlphaFoldDB" id="A0A845MDN8"/>
<dbReference type="OrthoDB" id="7573036at2"/>